<sequence>MTIFLVALLVPQKLFRKVIKLILMPTSVEVSLWSTLQEKTFLWKELLTRFNNKLDGVLHMANIDEGTMYAFTFRCKVLRANPTPSPKFLENVRSITSSIEIGGEGRAVSAASGRFRVGRPRRHWLSARRNRCLSFAATRYSVSTATASALRLFGGGQHHVKSNAEDLGIFLPVEDLHPAPQVLY</sequence>
<proteinExistence type="predicted"/>
<organism evidence="1 2">
    <name type="scientific">Triticum urartu</name>
    <name type="common">Red wild einkorn</name>
    <name type="synonym">Crithodium urartu</name>
    <dbReference type="NCBI Taxonomy" id="4572"/>
    <lineage>
        <taxon>Eukaryota</taxon>
        <taxon>Viridiplantae</taxon>
        <taxon>Streptophyta</taxon>
        <taxon>Embryophyta</taxon>
        <taxon>Tracheophyta</taxon>
        <taxon>Spermatophyta</taxon>
        <taxon>Magnoliopsida</taxon>
        <taxon>Liliopsida</taxon>
        <taxon>Poales</taxon>
        <taxon>Poaceae</taxon>
        <taxon>BOP clade</taxon>
        <taxon>Pooideae</taxon>
        <taxon>Triticodae</taxon>
        <taxon>Triticeae</taxon>
        <taxon>Triticinae</taxon>
        <taxon>Triticum</taxon>
    </lineage>
</organism>
<dbReference type="Proteomes" id="UP000015106">
    <property type="component" value="Chromosome 4"/>
</dbReference>
<name>A0A8R7U925_TRIUA</name>
<evidence type="ECO:0000313" key="2">
    <source>
        <dbReference type="Proteomes" id="UP000015106"/>
    </source>
</evidence>
<dbReference type="AlphaFoldDB" id="A0A8R7U925"/>
<reference evidence="1" key="3">
    <citation type="submission" date="2022-06" db="UniProtKB">
        <authorList>
            <consortium name="EnsemblPlants"/>
        </authorList>
    </citation>
    <scope>IDENTIFICATION</scope>
</reference>
<dbReference type="EnsemblPlants" id="TuG1812G0400003217.01.T03">
    <property type="protein sequence ID" value="TuG1812G0400003217.01.T03"/>
    <property type="gene ID" value="TuG1812G0400003217.01"/>
</dbReference>
<evidence type="ECO:0000313" key="1">
    <source>
        <dbReference type="EnsemblPlants" id="TuG1812G0400003217.01.T03"/>
    </source>
</evidence>
<accession>A0A8R7U925</accession>
<reference evidence="2" key="1">
    <citation type="journal article" date="2013" name="Nature">
        <title>Draft genome of the wheat A-genome progenitor Triticum urartu.</title>
        <authorList>
            <person name="Ling H.Q."/>
            <person name="Zhao S."/>
            <person name="Liu D."/>
            <person name="Wang J."/>
            <person name="Sun H."/>
            <person name="Zhang C."/>
            <person name="Fan H."/>
            <person name="Li D."/>
            <person name="Dong L."/>
            <person name="Tao Y."/>
            <person name="Gao C."/>
            <person name="Wu H."/>
            <person name="Li Y."/>
            <person name="Cui Y."/>
            <person name="Guo X."/>
            <person name="Zheng S."/>
            <person name="Wang B."/>
            <person name="Yu K."/>
            <person name="Liang Q."/>
            <person name="Yang W."/>
            <person name="Lou X."/>
            <person name="Chen J."/>
            <person name="Feng M."/>
            <person name="Jian J."/>
            <person name="Zhang X."/>
            <person name="Luo G."/>
            <person name="Jiang Y."/>
            <person name="Liu J."/>
            <person name="Wang Z."/>
            <person name="Sha Y."/>
            <person name="Zhang B."/>
            <person name="Wu H."/>
            <person name="Tang D."/>
            <person name="Shen Q."/>
            <person name="Xue P."/>
            <person name="Zou S."/>
            <person name="Wang X."/>
            <person name="Liu X."/>
            <person name="Wang F."/>
            <person name="Yang Y."/>
            <person name="An X."/>
            <person name="Dong Z."/>
            <person name="Zhang K."/>
            <person name="Zhang X."/>
            <person name="Luo M.C."/>
            <person name="Dvorak J."/>
            <person name="Tong Y."/>
            <person name="Wang J."/>
            <person name="Yang H."/>
            <person name="Li Z."/>
            <person name="Wang D."/>
            <person name="Zhang A."/>
            <person name="Wang J."/>
        </authorList>
    </citation>
    <scope>NUCLEOTIDE SEQUENCE</scope>
    <source>
        <strain evidence="2">cv. G1812</strain>
    </source>
</reference>
<reference evidence="1" key="2">
    <citation type="submission" date="2018-03" db="EMBL/GenBank/DDBJ databases">
        <title>The Triticum urartu genome reveals the dynamic nature of wheat genome evolution.</title>
        <authorList>
            <person name="Ling H."/>
            <person name="Ma B."/>
            <person name="Shi X."/>
            <person name="Liu H."/>
            <person name="Dong L."/>
            <person name="Sun H."/>
            <person name="Cao Y."/>
            <person name="Gao Q."/>
            <person name="Zheng S."/>
            <person name="Li Y."/>
            <person name="Yu Y."/>
            <person name="Du H."/>
            <person name="Qi M."/>
            <person name="Li Y."/>
            <person name="Yu H."/>
            <person name="Cui Y."/>
            <person name="Wang N."/>
            <person name="Chen C."/>
            <person name="Wu H."/>
            <person name="Zhao Y."/>
            <person name="Zhang J."/>
            <person name="Li Y."/>
            <person name="Zhou W."/>
            <person name="Zhang B."/>
            <person name="Hu W."/>
            <person name="Eijk M."/>
            <person name="Tang J."/>
            <person name="Witsenboer H."/>
            <person name="Zhao S."/>
            <person name="Li Z."/>
            <person name="Zhang A."/>
            <person name="Wang D."/>
            <person name="Liang C."/>
        </authorList>
    </citation>
    <scope>NUCLEOTIDE SEQUENCE [LARGE SCALE GENOMIC DNA]</scope>
    <source>
        <strain evidence="1">cv. G1812</strain>
    </source>
</reference>
<protein>
    <submittedName>
        <fullName evidence="1">Uncharacterized protein</fullName>
    </submittedName>
</protein>
<dbReference type="Gramene" id="TuG1812G0400003217.01.T03">
    <property type="protein sequence ID" value="TuG1812G0400003217.01.T03"/>
    <property type="gene ID" value="TuG1812G0400003217.01"/>
</dbReference>
<keyword evidence="2" id="KW-1185">Reference proteome</keyword>